<dbReference type="GO" id="GO:0009847">
    <property type="term" value="P:spore germination"/>
    <property type="evidence" value="ECO:0007669"/>
    <property type="project" value="InterPro"/>
</dbReference>
<evidence type="ECO:0000256" key="7">
    <source>
        <dbReference type="ARBA" id="ARBA00023136"/>
    </source>
</evidence>
<dbReference type="GO" id="GO:0016020">
    <property type="term" value="C:membrane"/>
    <property type="evidence" value="ECO:0007669"/>
    <property type="project" value="UniProtKB-SubCell"/>
</dbReference>
<sequence>MEKPEQLGGWPLFAMTSAFVAGTTFILLPAGLISAARQYGWLVQLWSVLFGVVAGAFWLYVASRYPGMSLVEIAQQALGKHVGGFVALCYILFFVQLAAWVTRNMSDYMQINLMPRTPIGVFNIAALLVCAYAVIKGIDTIALVSVLILPILTLAYWTPFTVMLREWDWRNFSYPGTFEWGPTIAKTKYALGFPFMETVAFMMAFPLVQRRRGSAFLGGIVFMGVQLALSVFFTIGILGVYRGSHLTYPIYIIFREMQFSNLIEHLESLLSVTALLLVFVKLSVLFFFAVQAICQLFAVENRAVVAYPLVWVISAYALFFANIVENTEWVERYLFYYYIPFAFGFPLLFLISAWLRKNKRRSKEAAA</sequence>
<feature type="transmembrane region" description="Helical" evidence="8">
    <location>
        <begin position="335"/>
        <end position="355"/>
    </location>
</feature>
<keyword evidence="7 8" id="KW-0472">Membrane</keyword>
<feature type="transmembrane region" description="Helical" evidence="8">
    <location>
        <begin position="215"/>
        <end position="241"/>
    </location>
</feature>
<name>A0A3D9R0U5_9BACL</name>
<evidence type="ECO:0000256" key="6">
    <source>
        <dbReference type="ARBA" id="ARBA00022989"/>
    </source>
</evidence>
<evidence type="ECO:0000256" key="3">
    <source>
        <dbReference type="ARBA" id="ARBA00022448"/>
    </source>
</evidence>
<proteinExistence type="inferred from homology"/>
<comment type="similarity">
    <text evidence="2">Belongs to the amino acid-polyamine-organocation (APC) superfamily. Spore germination protein (SGP) (TC 2.A.3.9) family.</text>
</comment>
<keyword evidence="10" id="KW-1185">Reference proteome</keyword>
<dbReference type="EMBL" id="QTTN01000042">
    <property type="protein sequence ID" value="REE67627.1"/>
    <property type="molecule type" value="Genomic_DNA"/>
</dbReference>
<evidence type="ECO:0000256" key="8">
    <source>
        <dbReference type="SAM" id="Phobius"/>
    </source>
</evidence>
<gene>
    <name evidence="9" type="ORF">A8990_14254</name>
</gene>
<feature type="transmembrane region" description="Helical" evidence="8">
    <location>
        <begin position="189"/>
        <end position="208"/>
    </location>
</feature>
<dbReference type="PANTHER" id="PTHR34975">
    <property type="entry name" value="SPORE GERMINATION PROTEIN A2"/>
    <property type="match status" value="1"/>
</dbReference>
<keyword evidence="3" id="KW-0813">Transport</keyword>
<dbReference type="Proteomes" id="UP000256304">
    <property type="component" value="Unassembled WGS sequence"/>
</dbReference>
<evidence type="ECO:0000256" key="1">
    <source>
        <dbReference type="ARBA" id="ARBA00004141"/>
    </source>
</evidence>
<feature type="transmembrane region" description="Helical" evidence="8">
    <location>
        <begin position="304"/>
        <end position="323"/>
    </location>
</feature>
<evidence type="ECO:0000256" key="2">
    <source>
        <dbReference type="ARBA" id="ARBA00007998"/>
    </source>
</evidence>
<dbReference type="PANTHER" id="PTHR34975:SF2">
    <property type="entry name" value="SPORE GERMINATION PROTEIN A2"/>
    <property type="match status" value="1"/>
</dbReference>
<evidence type="ECO:0000256" key="5">
    <source>
        <dbReference type="ARBA" id="ARBA00022692"/>
    </source>
</evidence>
<keyword evidence="4" id="KW-0309">Germination</keyword>
<dbReference type="InterPro" id="IPR004761">
    <property type="entry name" value="Spore_GerAB"/>
</dbReference>
<reference evidence="9 10" key="1">
    <citation type="submission" date="2018-08" db="EMBL/GenBank/DDBJ databases">
        <title>Genomic Encyclopedia of Type Strains, Phase III (KMG-III): the genomes of soil and plant-associated and newly described type strains.</title>
        <authorList>
            <person name="Whitman W."/>
        </authorList>
    </citation>
    <scope>NUCLEOTIDE SEQUENCE [LARGE SCALE GENOMIC DNA]</scope>
    <source>
        <strain evidence="9 10">CGMCC 1.10966</strain>
    </source>
</reference>
<dbReference type="AlphaFoldDB" id="A0A3D9R0U5"/>
<feature type="transmembrane region" description="Helical" evidence="8">
    <location>
        <begin position="12"/>
        <end position="33"/>
    </location>
</feature>
<evidence type="ECO:0000313" key="10">
    <source>
        <dbReference type="Proteomes" id="UP000256304"/>
    </source>
</evidence>
<protein>
    <submittedName>
        <fullName evidence="9">Spore germination protein KB</fullName>
    </submittedName>
</protein>
<keyword evidence="6 8" id="KW-1133">Transmembrane helix</keyword>
<feature type="transmembrane region" description="Helical" evidence="8">
    <location>
        <begin position="141"/>
        <end position="160"/>
    </location>
</feature>
<dbReference type="Pfam" id="PF03845">
    <property type="entry name" value="Spore_permease"/>
    <property type="match status" value="1"/>
</dbReference>
<comment type="subcellular location">
    <subcellularLocation>
        <location evidence="1">Membrane</location>
        <topology evidence="1">Multi-pass membrane protein</topology>
    </subcellularLocation>
</comment>
<dbReference type="NCBIfam" id="TIGR00912">
    <property type="entry name" value="2A0309"/>
    <property type="match status" value="1"/>
</dbReference>
<comment type="caution">
    <text evidence="9">The sequence shown here is derived from an EMBL/GenBank/DDBJ whole genome shotgun (WGS) entry which is preliminary data.</text>
</comment>
<feature type="transmembrane region" description="Helical" evidence="8">
    <location>
        <begin position="39"/>
        <end position="61"/>
    </location>
</feature>
<dbReference type="OrthoDB" id="2078716at2"/>
<organism evidence="9 10">
    <name type="scientific">Paenibacillus taihuensis</name>
    <dbReference type="NCBI Taxonomy" id="1156355"/>
    <lineage>
        <taxon>Bacteria</taxon>
        <taxon>Bacillati</taxon>
        <taxon>Bacillota</taxon>
        <taxon>Bacilli</taxon>
        <taxon>Bacillales</taxon>
        <taxon>Paenibacillaceae</taxon>
        <taxon>Paenibacillus</taxon>
    </lineage>
</organism>
<accession>A0A3D9R0U5</accession>
<evidence type="ECO:0000256" key="4">
    <source>
        <dbReference type="ARBA" id="ARBA00022544"/>
    </source>
</evidence>
<feature type="transmembrane region" description="Helical" evidence="8">
    <location>
        <begin position="113"/>
        <end position="134"/>
    </location>
</feature>
<feature type="transmembrane region" description="Helical" evidence="8">
    <location>
        <begin position="82"/>
        <end position="101"/>
    </location>
</feature>
<evidence type="ECO:0000313" key="9">
    <source>
        <dbReference type="EMBL" id="REE67627.1"/>
    </source>
</evidence>
<dbReference type="RefSeq" id="WP_116191899.1">
    <property type="nucleotide sequence ID" value="NZ_QTTN01000042.1"/>
</dbReference>
<keyword evidence="5 8" id="KW-0812">Transmembrane</keyword>
<feature type="transmembrane region" description="Helical" evidence="8">
    <location>
        <begin position="269"/>
        <end position="292"/>
    </location>
</feature>